<organism evidence="2 3">
    <name type="scientific">Chaetomium globosum (strain ATCC 6205 / CBS 148.51 / DSM 1962 / NBRC 6347 / NRRL 1970)</name>
    <name type="common">Soil fungus</name>
    <dbReference type="NCBI Taxonomy" id="306901"/>
    <lineage>
        <taxon>Eukaryota</taxon>
        <taxon>Fungi</taxon>
        <taxon>Dikarya</taxon>
        <taxon>Ascomycota</taxon>
        <taxon>Pezizomycotina</taxon>
        <taxon>Sordariomycetes</taxon>
        <taxon>Sordariomycetidae</taxon>
        <taxon>Sordariales</taxon>
        <taxon>Chaetomiaceae</taxon>
        <taxon>Chaetomium</taxon>
    </lineage>
</organism>
<evidence type="ECO:0000259" key="1">
    <source>
        <dbReference type="PROSITE" id="PS50814"/>
    </source>
</evidence>
<dbReference type="Proteomes" id="UP000001056">
    <property type="component" value="Unassembled WGS sequence"/>
</dbReference>
<evidence type="ECO:0000313" key="3">
    <source>
        <dbReference type="Proteomes" id="UP000001056"/>
    </source>
</evidence>
<reference evidence="3" key="1">
    <citation type="journal article" date="2015" name="Genome Announc.">
        <title>Draft genome sequence of the cellulolytic fungus Chaetomium globosum.</title>
        <authorList>
            <person name="Cuomo C.A."/>
            <person name="Untereiner W.A."/>
            <person name="Ma L.-J."/>
            <person name="Grabherr M."/>
            <person name="Birren B.W."/>
        </authorList>
    </citation>
    <scope>NUCLEOTIDE SEQUENCE [LARGE SCALE GENOMIC DNA]</scope>
    <source>
        <strain evidence="3">ATCC 6205 / CBS 148.51 / DSM 1962 / NBRC 6347 / NRRL 1970</strain>
    </source>
</reference>
<name>Q2GZ53_CHAGB</name>
<evidence type="ECO:0000313" key="2">
    <source>
        <dbReference type="EMBL" id="EAQ88574.1"/>
    </source>
</evidence>
<dbReference type="EMBL" id="CH408032">
    <property type="protein sequence ID" value="EAQ88574.1"/>
    <property type="molecule type" value="Genomic_DNA"/>
</dbReference>
<dbReference type="VEuPathDB" id="FungiDB:CHGG_05193"/>
<dbReference type="RefSeq" id="XP_001224407.1">
    <property type="nucleotide sequence ID" value="XM_001224406.1"/>
</dbReference>
<dbReference type="PROSITE" id="PS50814">
    <property type="entry name" value="WIF"/>
    <property type="match status" value="1"/>
</dbReference>
<dbReference type="AlphaFoldDB" id="Q2GZ53"/>
<dbReference type="InParanoid" id="Q2GZ53"/>
<accession>Q2GZ53</accession>
<dbReference type="GeneID" id="4392007"/>
<protein>
    <recommendedName>
        <fullName evidence="1">WIF domain-containing protein</fullName>
    </recommendedName>
</protein>
<dbReference type="OMA" id="GRADFSW"/>
<dbReference type="InterPro" id="IPR003306">
    <property type="entry name" value="WIF"/>
</dbReference>
<gene>
    <name evidence="2" type="ORF">CHGG_05193</name>
</gene>
<feature type="domain" description="WIF" evidence="1">
    <location>
        <begin position="1"/>
        <end position="68"/>
    </location>
</feature>
<dbReference type="OrthoDB" id="4579406at2759"/>
<keyword evidence="3" id="KW-1185">Reference proteome</keyword>
<dbReference type="HOGENOM" id="CLU_2793774_0_0_1"/>
<dbReference type="eggNOG" id="ENOG502RKJ8">
    <property type="taxonomic scope" value="Eukaryota"/>
</dbReference>
<sequence length="68" mass="7992">MVRGSVSTYRLRSDLLEDYLRTQFPGYRYFDIQVAVGRADFSWEPQSQIEYIDEYVRLNSDDADFLGG</sequence>
<proteinExistence type="predicted"/>